<dbReference type="InterPro" id="IPR027417">
    <property type="entry name" value="P-loop_NTPase"/>
</dbReference>
<keyword evidence="2" id="KW-0378">Hydrolase</keyword>
<protein>
    <submittedName>
        <fullName evidence="2">DEAD/DEAH box helicase family protein</fullName>
    </submittedName>
</protein>
<dbReference type="GO" id="GO:0004386">
    <property type="term" value="F:helicase activity"/>
    <property type="evidence" value="ECO:0007669"/>
    <property type="project" value="UniProtKB-KW"/>
</dbReference>
<keyword evidence="2" id="KW-0067">ATP-binding</keyword>
<evidence type="ECO:0000259" key="1">
    <source>
        <dbReference type="Pfam" id="PF00270"/>
    </source>
</evidence>
<dbReference type="GO" id="GO:0003676">
    <property type="term" value="F:nucleic acid binding"/>
    <property type="evidence" value="ECO:0007669"/>
    <property type="project" value="InterPro"/>
</dbReference>
<proteinExistence type="predicted"/>
<comment type="caution">
    <text evidence="2">The sequence shown here is derived from an EMBL/GenBank/DDBJ whole genome shotgun (WGS) entry which is preliminary data.</text>
</comment>
<feature type="domain" description="DEAD/DEAH-box helicase" evidence="1">
    <location>
        <begin position="123"/>
        <end position="234"/>
    </location>
</feature>
<dbReference type="RefSeq" id="WP_190766557.1">
    <property type="nucleotide sequence ID" value="NZ_JACXLD010000011.1"/>
</dbReference>
<evidence type="ECO:0000313" key="3">
    <source>
        <dbReference type="Proteomes" id="UP000610558"/>
    </source>
</evidence>
<accession>A0A927C556</accession>
<dbReference type="Pfam" id="PF00270">
    <property type="entry name" value="DEAD"/>
    <property type="match status" value="1"/>
</dbReference>
<dbReference type="GO" id="GO:0005524">
    <property type="term" value="F:ATP binding"/>
    <property type="evidence" value="ECO:0007669"/>
    <property type="project" value="InterPro"/>
</dbReference>
<organism evidence="2 3">
    <name type="scientific">Spongiibacter pelagi</name>
    <dbReference type="NCBI Taxonomy" id="2760804"/>
    <lineage>
        <taxon>Bacteria</taxon>
        <taxon>Pseudomonadati</taxon>
        <taxon>Pseudomonadota</taxon>
        <taxon>Gammaproteobacteria</taxon>
        <taxon>Cellvibrionales</taxon>
        <taxon>Spongiibacteraceae</taxon>
        <taxon>Spongiibacter</taxon>
    </lineage>
</organism>
<gene>
    <name evidence="2" type="ORF">IB286_13915</name>
</gene>
<dbReference type="Proteomes" id="UP000610558">
    <property type="component" value="Unassembled WGS sequence"/>
</dbReference>
<keyword evidence="3" id="KW-1185">Reference proteome</keyword>
<evidence type="ECO:0000313" key="2">
    <source>
        <dbReference type="EMBL" id="MBD2860097.1"/>
    </source>
</evidence>
<dbReference type="InterPro" id="IPR011545">
    <property type="entry name" value="DEAD/DEAH_box_helicase_dom"/>
</dbReference>
<keyword evidence="2" id="KW-0547">Nucleotide-binding</keyword>
<sequence length="710" mass="79197">MVDILVSAQDVKDVPSKIILERVASDTELAEKVELYRSLPDARVAVADYLLAKRLKVMHYQNGKLLKTSPFRFFTDAEPWRVNKHRNIVVESASITRTLTKNVVQTVDSVDVDECVKLGGVYIFKVPTGAGKTSKIAKPGLYTALDSGLNAAVIAPLIAICESYVADARKSTKIPVELYSDLTYENLNAPGLATTINSICKPHVSHKLDDLGLLVVEEAQKALDTLSESDDLMRGRESLYRKLLEVVGDSKTVFLLDADANDTLIDFCREAGREPVVVEMPADHSDISAELVSEQRLIEKVKSALSKNRRVAIAVDSRAQAEALAAIFTSKTGLMLLHAENKDKRRERFLRSPNQNLKNVRLLIYTPVMGSSVSIEKEHFDEHFGVFSGVIPPLYCVQMLRRDRTAKKFTICVKGSQFVPSLETVSNNHYLPIIHQIRAQNDYLRQSIATSLELTLEHLKFEVLRNYGQLNKPVQPSTEVRAAKSELKKLRVNQILQAEIIDLNLARKLKYRADLSSAEIAARDAAFVRDLCGEVTPDAVEFWLGGGEFKVQLHRIIALTEEMAVNLDGGVCSVGHIFGDVDFRLDGANFEMARALLLRLYKTGREFDETTALRVLNGIRKSANWNRIGLIKMPRTGSLSPKVAAQIACKIYRQLGYSVRNNAKSGGSVIVKEDSKSLKYIKRALGNRFDINFQDAADKFETLKTLHKNK</sequence>
<dbReference type="AlphaFoldDB" id="A0A927C556"/>
<dbReference type="EMBL" id="JACXLD010000011">
    <property type="protein sequence ID" value="MBD2860097.1"/>
    <property type="molecule type" value="Genomic_DNA"/>
</dbReference>
<reference evidence="2" key="1">
    <citation type="submission" date="2020-09" db="EMBL/GenBank/DDBJ databases">
        <authorList>
            <person name="Yoon J.-W."/>
        </authorList>
    </citation>
    <scope>NUCLEOTIDE SEQUENCE</scope>
    <source>
        <strain evidence="2">KMU-158</strain>
    </source>
</reference>
<name>A0A927C556_9GAMM</name>
<keyword evidence="2" id="KW-0347">Helicase</keyword>
<dbReference type="SUPFAM" id="SSF52540">
    <property type="entry name" value="P-loop containing nucleoside triphosphate hydrolases"/>
    <property type="match status" value="1"/>
</dbReference>